<feature type="domain" description="HNH nuclease" evidence="1">
    <location>
        <begin position="148"/>
        <end position="200"/>
    </location>
</feature>
<dbReference type="Gene3D" id="1.10.30.50">
    <property type="match status" value="1"/>
</dbReference>
<reference evidence="2 3" key="1">
    <citation type="submission" date="2019-03" db="EMBL/GenBank/DDBJ databases">
        <title>Lake Tanganyika Metagenome-Assembled Genomes (MAGs).</title>
        <authorList>
            <person name="Tran P."/>
        </authorList>
    </citation>
    <scope>NUCLEOTIDE SEQUENCE [LARGE SCALE GENOMIC DNA]</scope>
    <source>
        <strain evidence="2">K_DeepCast_65m_m2_236</strain>
    </source>
</reference>
<evidence type="ECO:0000313" key="2">
    <source>
        <dbReference type="EMBL" id="MBM3274946.1"/>
    </source>
</evidence>
<dbReference type="SMART" id="SM00507">
    <property type="entry name" value="HNHc"/>
    <property type="match status" value="1"/>
</dbReference>
<dbReference type="AlphaFoldDB" id="A0A937X2Q3"/>
<organism evidence="2 3">
    <name type="scientific">Candidatus Tanganyikabacteria bacterium</name>
    <dbReference type="NCBI Taxonomy" id="2961651"/>
    <lineage>
        <taxon>Bacteria</taxon>
        <taxon>Bacillati</taxon>
        <taxon>Candidatus Sericytochromatia</taxon>
        <taxon>Candidatus Tanganyikabacteria</taxon>
    </lineage>
</organism>
<evidence type="ECO:0000313" key="3">
    <source>
        <dbReference type="Proteomes" id="UP000703893"/>
    </source>
</evidence>
<accession>A0A937X2Q3</accession>
<dbReference type="Proteomes" id="UP000703893">
    <property type="component" value="Unassembled WGS sequence"/>
</dbReference>
<comment type="caution">
    <text evidence="2">The sequence shown here is derived from an EMBL/GenBank/DDBJ whole genome shotgun (WGS) entry which is preliminary data.</text>
</comment>
<keyword evidence="2" id="KW-0378">Hydrolase</keyword>
<feature type="non-terminal residue" evidence="2">
    <location>
        <position position="1"/>
    </location>
</feature>
<gene>
    <name evidence="2" type="ORF">FJZ00_07325</name>
</gene>
<keyword evidence="2" id="KW-0255">Endonuclease</keyword>
<dbReference type="CDD" id="cd00085">
    <property type="entry name" value="HNHc"/>
    <property type="match status" value="1"/>
</dbReference>
<sequence length="239" mass="25979">TRTCRSLDDAVGDLIAAARLAPATIWKRGWHPPEKGECLAEVGAPLAGGRTGEAAEGKGQSDVPVLPAEAAQSSVVALQEAVKLLPMFSPDGVGPRIFVPAEALPVIEAAEALASRLAGRPLPPEVALVAFMIGVEAQYTQFERRKAAQRRRLLKKARYRCSIPGCRARRGLHAHHILYRSHGGGNEDANQVMLCSYHHLRGIHEGRVRIRWVESELVYELGIHEGKPALVYEGEVRIA</sequence>
<keyword evidence="2" id="KW-0540">Nuclease</keyword>
<name>A0A937X2Q3_9BACT</name>
<protein>
    <submittedName>
        <fullName evidence="2">HNH endonuclease</fullName>
    </submittedName>
</protein>
<dbReference type="EMBL" id="VGJX01000385">
    <property type="protein sequence ID" value="MBM3274946.1"/>
    <property type="molecule type" value="Genomic_DNA"/>
</dbReference>
<dbReference type="InterPro" id="IPR003615">
    <property type="entry name" value="HNH_nuc"/>
</dbReference>
<proteinExistence type="predicted"/>
<evidence type="ECO:0000259" key="1">
    <source>
        <dbReference type="SMART" id="SM00507"/>
    </source>
</evidence>
<dbReference type="GO" id="GO:0004519">
    <property type="term" value="F:endonuclease activity"/>
    <property type="evidence" value="ECO:0007669"/>
    <property type="project" value="UniProtKB-KW"/>
</dbReference>